<sequence length="267" mass="28928">MSSQSSFDAWNAGKSYEHYMGRWSRLVASRFLGWLDPDEDADWLEVGCGTGALTSAILRDCSPRSLLATDPSSDFVDHARARATDPRARFEVATAQDLPAKDGTIDVVTSALVLNFVPDRRAGLVEMQRVLRPGGTISFYVWDYPGGGIGFIDAFWKAAVSLDPKAAELDEAARFPFCSADGLAALCAEAGIGNAEIVPVEVVTEFPDFEAFWHPFTLGAGPAPGYCMSLQEDRREMLKSRLARTLGSDGPVRLTARAWAMKAKVAG</sequence>
<dbReference type="PANTHER" id="PTHR44942:SF4">
    <property type="entry name" value="METHYLTRANSFERASE TYPE 11 DOMAIN-CONTAINING PROTEIN"/>
    <property type="match status" value="1"/>
</dbReference>
<dbReference type="Proteomes" id="UP001556692">
    <property type="component" value="Unassembled WGS sequence"/>
</dbReference>
<dbReference type="EMBL" id="JBDPGJ010000001">
    <property type="protein sequence ID" value="MEX0404807.1"/>
    <property type="molecule type" value="Genomic_DNA"/>
</dbReference>
<keyword evidence="2 5" id="KW-0489">Methyltransferase</keyword>
<dbReference type="GO" id="GO:0032259">
    <property type="term" value="P:methylation"/>
    <property type="evidence" value="ECO:0007669"/>
    <property type="project" value="UniProtKB-KW"/>
</dbReference>
<name>A0ABV3SDJ5_9HYPH</name>
<evidence type="ECO:0000259" key="4">
    <source>
        <dbReference type="Pfam" id="PF08241"/>
    </source>
</evidence>
<proteinExistence type="inferred from homology"/>
<accession>A0ABV3SDJ5</accession>
<comment type="caution">
    <text evidence="5">The sequence shown here is derived from an EMBL/GenBank/DDBJ whole genome shotgun (WGS) entry which is preliminary data.</text>
</comment>
<dbReference type="EC" id="2.1.1.-" evidence="5"/>
<dbReference type="Gene3D" id="3.40.50.150">
    <property type="entry name" value="Vaccinia Virus protein VP39"/>
    <property type="match status" value="1"/>
</dbReference>
<feature type="domain" description="Methyltransferase type 11" evidence="4">
    <location>
        <begin position="44"/>
        <end position="138"/>
    </location>
</feature>
<evidence type="ECO:0000256" key="3">
    <source>
        <dbReference type="ARBA" id="ARBA00022679"/>
    </source>
</evidence>
<evidence type="ECO:0000313" key="5">
    <source>
        <dbReference type="EMBL" id="MEX0404807.1"/>
    </source>
</evidence>
<dbReference type="RefSeq" id="WP_367952676.1">
    <property type="nucleotide sequence ID" value="NZ_JBDPGJ010000001.1"/>
</dbReference>
<dbReference type="InterPro" id="IPR013216">
    <property type="entry name" value="Methyltransf_11"/>
</dbReference>
<dbReference type="SUPFAM" id="SSF53335">
    <property type="entry name" value="S-adenosyl-L-methionine-dependent methyltransferases"/>
    <property type="match status" value="1"/>
</dbReference>
<dbReference type="InterPro" id="IPR051052">
    <property type="entry name" value="Diverse_substrate_MTase"/>
</dbReference>
<keyword evidence="3 5" id="KW-0808">Transferase</keyword>
<dbReference type="CDD" id="cd02440">
    <property type="entry name" value="AdoMet_MTases"/>
    <property type="match status" value="1"/>
</dbReference>
<comment type="similarity">
    <text evidence="1">Belongs to the methyltransferase superfamily.</text>
</comment>
<evidence type="ECO:0000256" key="2">
    <source>
        <dbReference type="ARBA" id="ARBA00022603"/>
    </source>
</evidence>
<dbReference type="InterPro" id="IPR029063">
    <property type="entry name" value="SAM-dependent_MTases_sf"/>
</dbReference>
<evidence type="ECO:0000256" key="1">
    <source>
        <dbReference type="ARBA" id="ARBA00008361"/>
    </source>
</evidence>
<organism evidence="5 6">
    <name type="scientific">Aquibium pacificus</name>
    <dbReference type="NCBI Taxonomy" id="3153579"/>
    <lineage>
        <taxon>Bacteria</taxon>
        <taxon>Pseudomonadati</taxon>
        <taxon>Pseudomonadota</taxon>
        <taxon>Alphaproteobacteria</taxon>
        <taxon>Hyphomicrobiales</taxon>
        <taxon>Phyllobacteriaceae</taxon>
        <taxon>Aquibium</taxon>
    </lineage>
</organism>
<dbReference type="GO" id="GO:0008168">
    <property type="term" value="F:methyltransferase activity"/>
    <property type="evidence" value="ECO:0007669"/>
    <property type="project" value="UniProtKB-KW"/>
</dbReference>
<protein>
    <submittedName>
        <fullName evidence="5">Class I SAM-dependent methyltransferase</fullName>
        <ecNumber evidence="5">2.1.1.-</ecNumber>
    </submittedName>
</protein>
<evidence type="ECO:0000313" key="6">
    <source>
        <dbReference type="Proteomes" id="UP001556692"/>
    </source>
</evidence>
<dbReference type="PANTHER" id="PTHR44942">
    <property type="entry name" value="METHYLTRANSF_11 DOMAIN-CONTAINING PROTEIN"/>
    <property type="match status" value="1"/>
</dbReference>
<dbReference type="Pfam" id="PF08241">
    <property type="entry name" value="Methyltransf_11"/>
    <property type="match status" value="1"/>
</dbReference>
<keyword evidence="6" id="KW-1185">Reference proteome</keyword>
<reference evidence="5 6" key="1">
    <citation type="submission" date="2024-05" db="EMBL/GenBank/DDBJ databases">
        <authorList>
            <person name="Jiang F."/>
        </authorList>
    </citation>
    <scope>NUCLEOTIDE SEQUENCE [LARGE SCALE GENOMIC DNA]</scope>
    <source>
        <strain evidence="5 6">LZ166</strain>
    </source>
</reference>
<gene>
    <name evidence="5" type="ORF">ABGN05_03915</name>
</gene>